<feature type="signal peptide" evidence="2">
    <location>
        <begin position="1"/>
        <end position="20"/>
    </location>
</feature>
<dbReference type="EMBL" id="JARBDR010000921">
    <property type="protein sequence ID" value="KAJ8299170.1"/>
    <property type="molecule type" value="Genomic_DNA"/>
</dbReference>
<evidence type="ECO:0000256" key="1">
    <source>
        <dbReference type="SAM" id="Phobius"/>
    </source>
</evidence>
<feature type="transmembrane region" description="Helical" evidence="1">
    <location>
        <begin position="229"/>
        <end position="251"/>
    </location>
</feature>
<evidence type="ECO:0000313" key="4">
    <source>
        <dbReference type="EMBL" id="KAJ8299170.1"/>
    </source>
</evidence>
<dbReference type="Gene3D" id="3.40.33.10">
    <property type="entry name" value="CAP"/>
    <property type="match status" value="1"/>
</dbReference>
<dbReference type="SUPFAM" id="SSF55797">
    <property type="entry name" value="PR-1-like"/>
    <property type="match status" value="1"/>
</dbReference>
<reference evidence="4 5" key="1">
    <citation type="submission" date="2022-12" db="EMBL/GenBank/DDBJ databases">
        <title>Chromosome-level genome of Tegillarca granosa.</title>
        <authorList>
            <person name="Kim J."/>
        </authorList>
    </citation>
    <scope>NUCLEOTIDE SEQUENCE [LARGE SCALE GENOMIC DNA]</scope>
    <source>
        <strain evidence="4">Teg-2019</strain>
        <tissue evidence="4">Adductor muscle</tissue>
    </source>
</reference>
<keyword evidence="1" id="KW-0812">Transmembrane</keyword>
<keyword evidence="1" id="KW-0472">Membrane</keyword>
<protein>
    <recommendedName>
        <fullName evidence="3">SCP domain-containing protein</fullName>
    </recommendedName>
</protein>
<keyword evidence="1" id="KW-1133">Transmembrane helix</keyword>
<dbReference type="Pfam" id="PF00188">
    <property type="entry name" value="CAP"/>
    <property type="match status" value="1"/>
</dbReference>
<keyword evidence="5" id="KW-1185">Reference proteome</keyword>
<dbReference type="PRINTS" id="PR00838">
    <property type="entry name" value="V5ALLERGEN"/>
</dbReference>
<dbReference type="SMART" id="SM00198">
    <property type="entry name" value="SCP"/>
    <property type="match status" value="1"/>
</dbReference>
<organism evidence="4 5">
    <name type="scientific">Tegillarca granosa</name>
    <name type="common">Malaysian cockle</name>
    <name type="synonym">Anadara granosa</name>
    <dbReference type="NCBI Taxonomy" id="220873"/>
    <lineage>
        <taxon>Eukaryota</taxon>
        <taxon>Metazoa</taxon>
        <taxon>Spiralia</taxon>
        <taxon>Lophotrochozoa</taxon>
        <taxon>Mollusca</taxon>
        <taxon>Bivalvia</taxon>
        <taxon>Autobranchia</taxon>
        <taxon>Pteriomorphia</taxon>
        <taxon>Arcoida</taxon>
        <taxon>Arcoidea</taxon>
        <taxon>Arcidae</taxon>
        <taxon>Tegillarca</taxon>
    </lineage>
</organism>
<keyword evidence="2" id="KW-0732">Signal</keyword>
<evidence type="ECO:0000256" key="2">
    <source>
        <dbReference type="SAM" id="SignalP"/>
    </source>
</evidence>
<feature type="chain" id="PRO_5046654366" description="SCP domain-containing protein" evidence="2">
    <location>
        <begin position="21"/>
        <end position="275"/>
    </location>
</feature>
<accession>A0ABQ9E6T1</accession>
<evidence type="ECO:0000259" key="3">
    <source>
        <dbReference type="SMART" id="SM00198"/>
    </source>
</evidence>
<dbReference type="PANTHER" id="PTHR10334">
    <property type="entry name" value="CYSTEINE-RICH SECRETORY PROTEIN-RELATED"/>
    <property type="match status" value="1"/>
</dbReference>
<dbReference type="PRINTS" id="PR00837">
    <property type="entry name" value="V5TPXLIKE"/>
</dbReference>
<dbReference type="Proteomes" id="UP001217089">
    <property type="component" value="Unassembled WGS sequence"/>
</dbReference>
<gene>
    <name evidence="4" type="ORF">KUTeg_023230</name>
</gene>
<dbReference type="InterPro" id="IPR001283">
    <property type="entry name" value="CRISP-related"/>
</dbReference>
<name>A0ABQ9E6T1_TEGGR</name>
<comment type="caution">
    <text evidence="4">The sequence shown here is derived from an EMBL/GenBank/DDBJ whole genome shotgun (WGS) entry which is preliminary data.</text>
</comment>
<dbReference type="InterPro" id="IPR035940">
    <property type="entry name" value="CAP_sf"/>
</dbReference>
<proteinExistence type="predicted"/>
<dbReference type="InterPro" id="IPR002413">
    <property type="entry name" value="V5_allergen-like"/>
</dbReference>
<dbReference type="InterPro" id="IPR014044">
    <property type="entry name" value="CAP_dom"/>
</dbReference>
<evidence type="ECO:0000313" key="5">
    <source>
        <dbReference type="Proteomes" id="UP001217089"/>
    </source>
</evidence>
<sequence>MQSKMIQFFILLFLCGLISSDELEGEIRKSRHKRSTICSPIYSFNSDHSACIARSSLLVSSGVTDAEKTLIYWSDDIAFVAQSWAENCVFSHDLNWNRLIPGKYNLGQNLAKSSVKSPWENMIRAWHNEVNDFTYAGDNSGKVVGHYTQLMSAKAHLIGCGYANCGTNGHIYACNYGPPGQTNNQPYTNGTSCAQCPSQCNDNLCDCNGKFDLLIYVTNITKIVENLQIALLLFLCFRHQLFCIIVIIICAKSGNVKKIIFYVYLIDIIFIHKYI</sequence>
<feature type="domain" description="SCP" evidence="3">
    <location>
        <begin position="46"/>
        <end position="184"/>
    </location>
</feature>